<dbReference type="AlphaFoldDB" id="A0A917SPC9"/>
<feature type="compositionally biased region" description="Basic and acidic residues" evidence="1">
    <location>
        <begin position="55"/>
        <end position="65"/>
    </location>
</feature>
<name>A0A917SPC9_9ACTN</name>
<evidence type="ECO:0000313" key="3">
    <source>
        <dbReference type="Proteomes" id="UP000655208"/>
    </source>
</evidence>
<organism evidence="2 3">
    <name type="scientific">Nakamurella endophytica</name>
    <dbReference type="NCBI Taxonomy" id="1748367"/>
    <lineage>
        <taxon>Bacteria</taxon>
        <taxon>Bacillati</taxon>
        <taxon>Actinomycetota</taxon>
        <taxon>Actinomycetes</taxon>
        <taxon>Nakamurellales</taxon>
        <taxon>Nakamurellaceae</taxon>
        <taxon>Nakamurella</taxon>
    </lineage>
</organism>
<proteinExistence type="predicted"/>
<comment type="caution">
    <text evidence="2">The sequence shown here is derived from an EMBL/GenBank/DDBJ whole genome shotgun (WGS) entry which is preliminary data.</text>
</comment>
<protein>
    <submittedName>
        <fullName evidence="2">Uncharacterized protein</fullName>
    </submittedName>
</protein>
<feature type="compositionally biased region" description="Low complexity" evidence="1">
    <location>
        <begin position="72"/>
        <end position="83"/>
    </location>
</feature>
<feature type="region of interest" description="Disordered" evidence="1">
    <location>
        <begin position="55"/>
        <end position="83"/>
    </location>
</feature>
<evidence type="ECO:0000313" key="2">
    <source>
        <dbReference type="EMBL" id="GGL92275.1"/>
    </source>
</evidence>
<dbReference type="EMBL" id="BMNA01000002">
    <property type="protein sequence ID" value="GGL92275.1"/>
    <property type="molecule type" value="Genomic_DNA"/>
</dbReference>
<reference evidence="2" key="1">
    <citation type="journal article" date="2014" name="Int. J. Syst. Evol. Microbiol.">
        <title>Complete genome sequence of Corynebacterium casei LMG S-19264T (=DSM 44701T), isolated from a smear-ripened cheese.</title>
        <authorList>
            <consortium name="US DOE Joint Genome Institute (JGI-PGF)"/>
            <person name="Walter F."/>
            <person name="Albersmeier A."/>
            <person name="Kalinowski J."/>
            <person name="Ruckert C."/>
        </authorList>
    </citation>
    <scope>NUCLEOTIDE SEQUENCE</scope>
    <source>
        <strain evidence="2">CGMCC 4.7308</strain>
    </source>
</reference>
<dbReference type="Proteomes" id="UP000655208">
    <property type="component" value="Unassembled WGS sequence"/>
</dbReference>
<feature type="region of interest" description="Disordered" evidence="1">
    <location>
        <begin position="1"/>
        <end position="26"/>
    </location>
</feature>
<accession>A0A917SPC9</accession>
<keyword evidence="3" id="KW-1185">Reference proteome</keyword>
<evidence type="ECO:0000256" key="1">
    <source>
        <dbReference type="SAM" id="MobiDB-lite"/>
    </source>
</evidence>
<sequence length="83" mass="8590">MAAGAAAAAEPLPTVSAAAPARPTAAPTPSIRLLFSWVAWAGVGMMLQDWHMERSREELGSRRLGETTPHCPARGADPGDAAP</sequence>
<reference evidence="2" key="2">
    <citation type="submission" date="2020-09" db="EMBL/GenBank/DDBJ databases">
        <authorList>
            <person name="Sun Q."/>
            <person name="Zhou Y."/>
        </authorList>
    </citation>
    <scope>NUCLEOTIDE SEQUENCE</scope>
    <source>
        <strain evidence="2">CGMCC 4.7308</strain>
    </source>
</reference>
<gene>
    <name evidence="2" type="ORF">GCM10011594_10060</name>
</gene>